<dbReference type="InParanoid" id="A0A067M2G3"/>
<feature type="transmembrane region" description="Helical" evidence="2">
    <location>
        <begin position="68"/>
        <end position="89"/>
    </location>
</feature>
<dbReference type="STRING" id="930990.A0A067M2G3"/>
<dbReference type="InterPro" id="IPR022127">
    <property type="entry name" value="STIMATE/YPL162C"/>
</dbReference>
<dbReference type="Pfam" id="PF12400">
    <property type="entry name" value="STIMATE"/>
    <property type="match status" value="1"/>
</dbReference>
<dbReference type="PANTHER" id="PTHR31735">
    <property type="entry name" value="VACUOLAR MEMBRANE PROTEIN YPL162C"/>
    <property type="match status" value="1"/>
</dbReference>
<evidence type="ECO:0000313" key="3">
    <source>
        <dbReference type="EMBL" id="KDQ08880.1"/>
    </source>
</evidence>
<feature type="transmembrane region" description="Helical" evidence="2">
    <location>
        <begin position="150"/>
        <end position="171"/>
    </location>
</feature>
<name>A0A067M2G3_BOTB1</name>
<accession>A0A067M2G3</accession>
<feature type="transmembrane region" description="Helical" evidence="2">
    <location>
        <begin position="24"/>
        <end position="47"/>
    </location>
</feature>
<sequence length="383" mass="42513">MSTPISSDDPPLIPIPDVDDQCRLLGPTALVVQALMGIFVIASLLYKRQHEKPRRPWRIWTFDVSKQVVGQIMVHLLNVFISDLVAGHTATNPCVAYFINILIDTTLGVGIIFYFLKVANHILTVRLKLDGFTSGLYGEPPSYKFWLRQAAVYVCALLAMKITVVVMFAVFPWLYDVGEWLISWTGDKGGVQVIFVMGLFPIAMNVLQFWLIDSIVKMKDTLSLSPVSSPLEPDQEPLVFDIEAQDNSDDERDGDLEARPHLRSASSSFDFGSQRSISPEPHTPTTFTAPEPKIPPTTKSESALRHGVRRSPPPSPSPTPSYGAVESGNDHGHDQWDAWKSSPEDRNRDNTGERRPSADVVPHAESWKMPVLSPAIATSKQLS</sequence>
<keyword evidence="2" id="KW-1133">Transmembrane helix</keyword>
<dbReference type="PANTHER" id="PTHR31735:SF1">
    <property type="entry name" value="VACUOLAR MEMBRANE PROTEIN YPL162C"/>
    <property type="match status" value="1"/>
</dbReference>
<proteinExistence type="predicted"/>
<dbReference type="OrthoDB" id="431202at2759"/>
<dbReference type="AlphaFoldDB" id="A0A067M2G3"/>
<keyword evidence="2" id="KW-0812">Transmembrane</keyword>
<dbReference type="Proteomes" id="UP000027195">
    <property type="component" value="Unassembled WGS sequence"/>
</dbReference>
<dbReference type="HOGENOM" id="CLU_046739_1_0_1"/>
<reference evidence="4" key="1">
    <citation type="journal article" date="2014" name="Proc. Natl. Acad. Sci. U.S.A.">
        <title>Extensive sampling of basidiomycete genomes demonstrates inadequacy of the white-rot/brown-rot paradigm for wood decay fungi.</title>
        <authorList>
            <person name="Riley R."/>
            <person name="Salamov A.A."/>
            <person name="Brown D.W."/>
            <person name="Nagy L.G."/>
            <person name="Floudas D."/>
            <person name="Held B.W."/>
            <person name="Levasseur A."/>
            <person name="Lombard V."/>
            <person name="Morin E."/>
            <person name="Otillar R."/>
            <person name="Lindquist E.A."/>
            <person name="Sun H."/>
            <person name="LaButti K.M."/>
            <person name="Schmutz J."/>
            <person name="Jabbour D."/>
            <person name="Luo H."/>
            <person name="Baker S.E."/>
            <person name="Pisabarro A.G."/>
            <person name="Walton J.D."/>
            <person name="Blanchette R.A."/>
            <person name="Henrissat B."/>
            <person name="Martin F."/>
            <person name="Cullen D."/>
            <person name="Hibbett D.S."/>
            <person name="Grigoriev I.V."/>
        </authorList>
    </citation>
    <scope>NUCLEOTIDE SEQUENCE [LARGE SCALE GENOMIC DNA]</scope>
    <source>
        <strain evidence="4">FD-172 SS1</strain>
    </source>
</reference>
<feature type="compositionally biased region" description="Polar residues" evidence="1">
    <location>
        <begin position="264"/>
        <end position="288"/>
    </location>
</feature>
<dbReference type="GO" id="GO:0016020">
    <property type="term" value="C:membrane"/>
    <property type="evidence" value="ECO:0007669"/>
    <property type="project" value="TreeGrafter"/>
</dbReference>
<gene>
    <name evidence="3" type="ORF">BOTBODRAFT_148497</name>
</gene>
<evidence type="ECO:0008006" key="5">
    <source>
        <dbReference type="Google" id="ProtNLM"/>
    </source>
</evidence>
<keyword evidence="4" id="KW-1185">Reference proteome</keyword>
<feature type="transmembrane region" description="Helical" evidence="2">
    <location>
        <begin position="191"/>
        <end position="212"/>
    </location>
</feature>
<evidence type="ECO:0000256" key="2">
    <source>
        <dbReference type="SAM" id="Phobius"/>
    </source>
</evidence>
<evidence type="ECO:0000313" key="4">
    <source>
        <dbReference type="Proteomes" id="UP000027195"/>
    </source>
</evidence>
<dbReference type="EMBL" id="KL198085">
    <property type="protein sequence ID" value="KDQ08880.1"/>
    <property type="molecule type" value="Genomic_DNA"/>
</dbReference>
<protein>
    <recommendedName>
        <fullName evidence="5">Vacuolar membrane protein</fullName>
    </recommendedName>
</protein>
<feature type="transmembrane region" description="Helical" evidence="2">
    <location>
        <begin position="95"/>
        <end position="116"/>
    </location>
</feature>
<feature type="region of interest" description="Disordered" evidence="1">
    <location>
        <begin position="263"/>
        <end position="383"/>
    </location>
</feature>
<evidence type="ECO:0000256" key="1">
    <source>
        <dbReference type="SAM" id="MobiDB-lite"/>
    </source>
</evidence>
<organism evidence="3 4">
    <name type="scientific">Botryobasidium botryosum (strain FD-172 SS1)</name>
    <dbReference type="NCBI Taxonomy" id="930990"/>
    <lineage>
        <taxon>Eukaryota</taxon>
        <taxon>Fungi</taxon>
        <taxon>Dikarya</taxon>
        <taxon>Basidiomycota</taxon>
        <taxon>Agaricomycotina</taxon>
        <taxon>Agaricomycetes</taxon>
        <taxon>Cantharellales</taxon>
        <taxon>Botryobasidiaceae</taxon>
        <taxon>Botryobasidium</taxon>
    </lineage>
</organism>
<keyword evidence="2" id="KW-0472">Membrane</keyword>
<feature type="compositionally biased region" description="Basic and acidic residues" evidence="1">
    <location>
        <begin position="328"/>
        <end position="357"/>
    </location>
</feature>